<accession>A0ABV0YEQ5</accession>
<sequence>MFFMSFIANSIQAAMEWLPSGHCTIQVSSVDCCRDVVFLKCSVSTEQHWISERVTIRILVTFLTKALLPRSPSLDNRPAVGRVPVVPNLFHISDVGGHYVP</sequence>
<gene>
    <name evidence="1" type="ORF">AMECASPLE_019877</name>
</gene>
<evidence type="ECO:0000313" key="2">
    <source>
        <dbReference type="Proteomes" id="UP001469553"/>
    </source>
</evidence>
<evidence type="ECO:0008006" key="3">
    <source>
        <dbReference type="Google" id="ProtNLM"/>
    </source>
</evidence>
<reference evidence="1 2" key="1">
    <citation type="submission" date="2021-06" db="EMBL/GenBank/DDBJ databases">
        <authorList>
            <person name="Palmer J.M."/>
        </authorList>
    </citation>
    <scope>NUCLEOTIDE SEQUENCE [LARGE SCALE GENOMIC DNA]</scope>
    <source>
        <strain evidence="1 2">AS_MEX2019</strain>
        <tissue evidence="1">Muscle</tissue>
    </source>
</reference>
<name>A0ABV0YEQ5_9TELE</name>
<dbReference type="Proteomes" id="UP001469553">
    <property type="component" value="Unassembled WGS sequence"/>
</dbReference>
<evidence type="ECO:0000313" key="1">
    <source>
        <dbReference type="EMBL" id="MEQ2292125.1"/>
    </source>
</evidence>
<comment type="caution">
    <text evidence="1">The sequence shown here is derived from an EMBL/GenBank/DDBJ whole genome shotgun (WGS) entry which is preliminary data.</text>
</comment>
<organism evidence="1 2">
    <name type="scientific">Ameca splendens</name>
    <dbReference type="NCBI Taxonomy" id="208324"/>
    <lineage>
        <taxon>Eukaryota</taxon>
        <taxon>Metazoa</taxon>
        <taxon>Chordata</taxon>
        <taxon>Craniata</taxon>
        <taxon>Vertebrata</taxon>
        <taxon>Euteleostomi</taxon>
        <taxon>Actinopterygii</taxon>
        <taxon>Neopterygii</taxon>
        <taxon>Teleostei</taxon>
        <taxon>Neoteleostei</taxon>
        <taxon>Acanthomorphata</taxon>
        <taxon>Ovalentaria</taxon>
        <taxon>Atherinomorphae</taxon>
        <taxon>Cyprinodontiformes</taxon>
        <taxon>Goodeidae</taxon>
        <taxon>Ameca</taxon>
    </lineage>
</organism>
<dbReference type="EMBL" id="JAHRIP010029844">
    <property type="protein sequence ID" value="MEQ2292125.1"/>
    <property type="molecule type" value="Genomic_DNA"/>
</dbReference>
<proteinExistence type="predicted"/>
<keyword evidence="2" id="KW-1185">Reference proteome</keyword>
<protein>
    <recommendedName>
        <fullName evidence="3">Secreted protein</fullName>
    </recommendedName>
</protein>